<accession>A0A7W4JQG9</accession>
<dbReference type="EMBL" id="JABEQF010000002">
    <property type="protein sequence ID" value="MBB2188870.1"/>
    <property type="molecule type" value="Genomic_DNA"/>
</dbReference>
<protein>
    <submittedName>
        <fullName evidence="3">Uncharacterized protein</fullName>
    </submittedName>
</protein>
<keyword evidence="1" id="KW-0175">Coiled coil</keyword>
<organism evidence="3 4">
    <name type="scientific">Gluconacetobacter azotocaptans</name>
    <dbReference type="NCBI Taxonomy" id="142834"/>
    <lineage>
        <taxon>Bacteria</taxon>
        <taxon>Pseudomonadati</taxon>
        <taxon>Pseudomonadota</taxon>
        <taxon>Alphaproteobacteria</taxon>
        <taxon>Acetobacterales</taxon>
        <taxon>Acetobacteraceae</taxon>
        <taxon>Gluconacetobacter</taxon>
    </lineage>
</organism>
<proteinExistence type="predicted"/>
<sequence>MDSENCTIADLEARLTTVERTLDEIVASLEQHNPKNVERRVRLLAAIVGGMAGSLRTLTSRVDATRTPGHGAGQAGRVQGEGRSG</sequence>
<reference evidence="3 4" key="1">
    <citation type="submission" date="2020-04" db="EMBL/GenBank/DDBJ databases">
        <title>Description of novel Gluconacetobacter.</title>
        <authorList>
            <person name="Sombolestani A."/>
        </authorList>
    </citation>
    <scope>NUCLEOTIDE SEQUENCE [LARGE SCALE GENOMIC DNA]</scope>
    <source>
        <strain evidence="3 4">LMG 21311</strain>
    </source>
</reference>
<feature type="region of interest" description="Disordered" evidence="2">
    <location>
        <begin position="64"/>
        <end position="85"/>
    </location>
</feature>
<name>A0A7W4JQG9_9PROT</name>
<dbReference type="AlphaFoldDB" id="A0A7W4JQG9"/>
<evidence type="ECO:0000313" key="4">
    <source>
        <dbReference type="Proteomes" id="UP000555756"/>
    </source>
</evidence>
<dbReference type="Proteomes" id="UP000555756">
    <property type="component" value="Unassembled WGS sequence"/>
</dbReference>
<evidence type="ECO:0000256" key="2">
    <source>
        <dbReference type="SAM" id="MobiDB-lite"/>
    </source>
</evidence>
<keyword evidence="4" id="KW-1185">Reference proteome</keyword>
<dbReference type="RefSeq" id="WP_183118069.1">
    <property type="nucleotide sequence ID" value="NZ_JABEQF010000002.1"/>
</dbReference>
<comment type="caution">
    <text evidence="3">The sequence shown here is derived from an EMBL/GenBank/DDBJ whole genome shotgun (WGS) entry which is preliminary data.</text>
</comment>
<evidence type="ECO:0000256" key="1">
    <source>
        <dbReference type="SAM" id="Coils"/>
    </source>
</evidence>
<feature type="coiled-coil region" evidence="1">
    <location>
        <begin position="1"/>
        <end position="28"/>
    </location>
</feature>
<gene>
    <name evidence="3" type="ORF">HLH34_02690</name>
</gene>
<evidence type="ECO:0000313" key="3">
    <source>
        <dbReference type="EMBL" id="MBB2188870.1"/>
    </source>
</evidence>